<keyword evidence="2" id="KW-0472">Membrane</keyword>
<reference evidence="4" key="1">
    <citation type="journal article" date="2019" name="Int. J. Syst. Evol. Microbiol.">
        <title>The Global Catalogue of Microorganisms (GCM) 10K type strain sequencing project: providing services to taxonomists for standard genome sequencing and annotation.</title>
        <authorList>
            <consortium name="The Broad Institute Genomics Platform"/>
            <consortium name="The Broad Institute Genome Sequencing Center for Infectious Disease"/>
            <person name="Wu L."/>
            <person name="Ma J."/>
        </authorList>
    </citation>
    <scope>NUCLEOTIDE SEQUENCE [LARGE SCALE GENOMIC DNA]</scope>
    <source>
        <strain evidence="4">JCM 11136</strain>
    </source>
</reference>
<evidence type="ECO:0000313" key="3">
    <source>
        <dbReference type="EMBL" id="GAA0924703.1"/>
    </source>
</evidence>
<comment type="caution">
    <text evidence="3">The sequence shown here is derived from an EMBL/GenBank/DDBJ whole genome shotgun (WGS) entry which is preliminary data.</text>
</comment>
<evidence type="ECO:0000256" key="1">
    <source>
        <dbReference type="SAM" id="MobiDB-lite"/>
    </source>
</evidence>
<sequence length="213" mass="22127">MKYVRQMAASALRGWPLVAAALLGGSAGLVFSLVKVPVYTAEAYVVVVSDERSNIDQATNFAQAFAKIVTQPTIIAAAVRPGLPARTVDELQQSIRVSSSPEAPLIRLSASAPNAGHAATQANAVAQALISYANRHAVDTGVRIAGLSTASAPVQPSSPGTAVSVTVGVAGGCLIGALSWLVRPARRPRRDGGEPPAREYAARRQKAKQRVEV</sequence>
<dbReference type="PANTHER" id="PTHR32309">
    <property type="entry name" value="TYROSINE-PROTEIN KINASE"/>
    <property type="match status" value="1"/>
</dbReference>
<name>A0ABP3ZQ88_9ACTN</name>
<accession>A0ABP3ZQ88</accession>
<dbReference type="InterPro" id="IPR050445">
    <property type="entry name" value="Bact_polysacc_biosynth/exp"/>
</dbReference>
<keyword evidence="2" id="KW-1133">Transmembrane helix</keyword>
<dbReference type="EMBL" id="BAAAHQ010000011">
    <property type="protein sequence ID" value="GAA0924703.1"/>
    <property type="molecule type" value="Genomic_DNA"/>
</dbReference>
<feature type="compositionally biased region" description="Basic and acidic residues" evidence="1">
    <location>
        <begin position="190"/>
        <end position="202"/>
    </location>
</feature>
<dbReference type="PANTHER" id="PTHR32309:SF31">
    <property type="entry name" value="CAPSULAR EXOPOLYSACCHARIDE FAMILY"/>
    <property type="match status" value="1"/>
</dbReference>
<feature type="region of interest" description="Disordered" evidence="1">
    <location>
        <begin position="186"/>
        <end position="213"/>
    </location>
</feature>
<evidence type="ECO:0000256" key="2">
    <source>
        <dbReference type="SAM" id="Phobius"/>
    </source>
</evidence>
<organism evidence="3 4">
    <name type="scientific">Nonomuraea longicatena</name>
    <dbReference type="NCBI Taxonomy" id="83682"/>
    <lineage>
        <taxon>Bacteria</taxon>
        <taxon>Bacillati</taxon>
        <taxon>Actinomycetota</taxon>
        <taxon>Actinomycetes</taxon>
        <taxon>Streptosporangiales</taxon>
        <taxon>Streptosporangiaceae</taxon>
        <taxon>Nonomuraea</taxon>
    </lineage>
</organism>
<feature type="transmembrane region" description="Helical" evidence="2">
    <location>
        <begin position="162"/>
        <end position="182"/>
    </location>
</feature>
<keyword evidence="4" id="KW-1185">Reference proteome</keyword>
<gene>
    <name evidence="3" type="ORF">GCM10009560_25640</name>
</gene>
<protein>
    <recommendedName>
        <fullName evidence="5">Lipopolysaccharide biosynthesis protein</fullName>
    </recommendedName>
</protein>
<dbReference type="RefSeq" id="WP_343950035.1">
    <property type="nucleotide sequence ID" value="NZ_BAAAHQ010000011.1"/>
</dbReference>
<keyword evidence="2" id="KW-0812">Transmembrane</keyword>
<proteinExistence type="predicted"/>
<feature type="compositionally biased region" description="Basic residues" evidence="1">
    <location>
        <begin position="203"/>
        <end position="213"/>
    </location>
</feature>
<dbReference type="Proteomes" id="UP001501578">
    <property type="component" value="Unassembled WGS sequence"/>
</dbReference>
<evidence type="ECO:0000313" key="4">
    <source>
        <dbReference type="Proteomes" id="UP001501578"/>
    </source>
</evidence>
<evidence type="ECO:0008006" key="5">
    <source>
        <dbReference type="Google" id="ProtNLM"/>
    </source>
</evidence>